<dbReference type="AlphaFoldDB" id="A0A109W1Y3"/>
<evidence type="ECO:0000313" key="3">
    <source>
        <dbReference type="EMBL" id="AMD86331.1"/>
    </source>
</evidence>
<accession>A0A109W1Y3</accession>
<organism evidence="3 4">
    <name type="scientific">Actinomyces radicidentis</name>
    <dbReference type="NCBI Taxonomy" id="111015"/>
    <lineage>
        <taxon>Bacteria</taxon>
        <taxon>Bacillati</taxon>
        <taxon>Actinomycetota</taxon>
        <taxon>Actinomycetes</taxon>
        <taxon>Actinomycetales</taxon>
        <taxon>Actinomycetaceae</taxon>
        <taxon>Actinomyces</taxon>
    </lineage>
</organism>
<evidence type="ECO:0000259" key="2">
    <source>
        <dbReference type="Pfam" id="PF22552"/>
    </source>
</evidence>
<feature type="region of interest" description="Disordered" evidence="1">
    <location>
        <begin position="1"/>
        <end position="22"/>
    </location>
</feature>
<dbReference type="STRING" id="111015.AXF14_00250"/>
<dbReference type="EMBL" id="CP014228">
    <property type="protein sequence ID" value="AMD86331.1"/>
    <property type="molecule type" value="Genomic_DNA"/>
</dbReference>
<dbReference type="Proteomes" id="UP000065220">
    <property type="component" value="Chromosome"/>
</dbReference>
<dbReference type="InterPro" id="IPR054344">
    <property type="entry name" value="TY-Chap_N"/>
</dbReference>
<sequence length="170" mass="17866">MTASSPIDPADDGATTPAPLDDVVDRGSWQAFIPSLARYLEEAPVGTTILLAAPAPVVTEESVATRGGLRSWLRRGPKRTPSPEVPGLVLLRRGDGVEVDAPVLDAAGRVLLSADACDELGLLGWSREEDLLRRLVPEAGAAAEAVTRALIEILRVSHPADLDHLVTLAG</sequence>
<dbReference type="OrthoDB" id="3257997at2"/>
<dbReference type="Pfam" id="PF22552">
    <property type="entry name" value="TY-Chap3"/>
    <property type="match status" value="1"/>
</dbReference>
<evidence type="ECO:0000313" key="4">
    <source>
        <dbReference type="Proteomes" id="UP000065220"/>
    </source>
</evidence>
<name>A0A109W1Y3_ACTRD</name>
<dbReference type="RefSeq" id="WP_067938939.1">
    <property type="nucleotide sequence ID" value="NZ_CP014228.1"/>
</dbReference>
<keyword evidence="4" id="KW-1185">Reference proteome</keyword>
<reference evidence="4" key="1">
    <citation type="submission" date="2016-02" db="EMBL/GenBank/DDBJ databases">
        <authorList>
            <person name="Holder M.E."/>
            <person name="Ajami N.J."/>
            <person name="Petrosino J.F."/>
        </authorList>
    </citation>
    <scope>NUCLEOTIDE SEQUENCE [LARGE SCALE GENOMIC DNA]</scope>
    <source>
        <strain evidence="4">CCUG 36733</strain>
    </source>
</reference>
<protein>
    <recommendedName>
        <fullName evidence="2">TY-Chap N-terminal domain-containing protein</fullName>
    </recommendedName>
</protein>
<dbReference type="KEGG" id="ard:AXF14_00250"/>
<feature type="domain" description="TY-Chap N-terminal" evidence="2">
    <location>
        <begin position="28"/>
        <end position="162"/>
    </location>
</feature>
<gene>
    <name evidence="3" type="ORF">AXF14_00250</name>
</gene>
<proteinExistence type="predicted"/>
<evidence type="ECO:0000256" key="1">
    <source>
        <dbReference type="SAM" id="MobiDB-lite"/>
    </source>
</evidence>